<dbReference type="InterPro" id="IPR016035">
    <property type="entry name" value="Acyl_Trfase/lysoPLipase"/>
</dbReference>
<dbReference type="SUPFAM" id="SSF53901">
    <property type="entry name" value="Thiolase-like"/>
    <property type="match status" value="2"/>
</dbReference>
<evidence type="ECO:0000256" key="5">
    <source>
        <dbReference type="ARBA" id="ARBA00022679"/>
    </source>
</evidence>
<comment type="similarity">
    <text evidence="1 6">Belongs to the thiolase-like superfamily. Fungal fatty acid synthetase subunit alpha family.</text>
</comment>
<dbReference type="EMBL" id="LFIW01001339">
    <property type="protein sequence ID" value="KZL82748.1"/>
    <property type="molecule type" value="Genomic_DNA"/>
</dbReference>
<feature type="region of interest" description="Disordered" evidence="9">
    <location>
        <begin position="84"/>
        <end position="122"/>
    </location>
</feature>
<dbReference type="EC" id="2.3.1.41" evidence="2"/>
<evidence type="ECO:0000256" key="8">
    <source>
        <dbReference type="PIRSR" id="PIRSR000454-4"/>
    </source>
</evidence>
<dbReference type="GO" id="GO:0008897">
    <property type="term" value="F:holo-[acyl-carrier-protein] synthase activity"/>
    <property type="evidence" value="ECO:0007669"/>
    <property type="project" value="InterPro"/>
</dbReference>
<evidence type="ECO:0000256" key="1">
    <source>
        <dbReference type="ARBA" id="ARBA00007485"/>
    </source>
</evidence>
<dbReference type="InterPro" id="IPR036291">
    <property type="entry name" value="NAD(P)-bd_dom_sf"/>
</dbReference>
<feature type="modified residue" description="O-(pantetheine 4'-phosphoryl)serine" evidence="8">
    <location>
        <position position="186"/>
    </location>
</feature>
<dbReference type="InterPro" id="IPR040899">
    <property type="entry name" value="Fas_alpha_ACP"/>
</dbReference>
<evidence type="ECO:0000313" key="11">
    <source>
        <dbReference type="EMBL" id="KZL82748.1"/>
    </source>
</evidence>
<dbReference type="STRING" id="1573173.A0A161WEC3"/>
<protein>
    <recommendedName>
        <fullName evidence="2">beta-ketoacyl-[acyl-carrier-protein] synthase I</fullName>
        <ecNumber evidence="2">2.3.1.41</ecNumber>
    </recommendedName>
</protein>
<dbReference type="PANTHER" id="PTHR10982">
    <property type="entry name" value="MALONYL COA-ACYL CARRIER PROTEIN TRANSACYLASE"/>
    <property type="match status" value="1"/>
</dbReference>
<dbReference type="Proteomes" id="UP000076584">
    <property type="component" value="Unassembled WGS sequence"/>
</dbReference>
<evidence type="ECO:0000256" key="7">
    <source>
        <dbReference type="PIRSR" id="PIRSR000454-1"/>
    </source>
</evidence>
<dbReference type="InterPro" id="IPR041550">
    <property type="entry name" value="FASI_helical"/>
</dbReference>
<evidence type="ECO:0000256" key="4">
    <source>
        <dbReference type="ARBA" id="ARBA00022553"/>
    </source>
</evidence>
<dbReference type="PIRSF" id="PIRSF000454">
    <property type="entry name" value="FAS_yeast_alpha"/>
    <property type="match status" value="1"/>
</dbReference>
<feature type="compositionally biased region" description="Basic and acidic residues" evidence="9">
    <location>
        <begin position="100"/>
        <end position="116"/>
    </location>
</feature>
<name>A0A161WEC3_COLIC</name>
<dbReference type="InterPro" id="IPR026025">
    <property type="entry name" value="FAS_alpha_yeast"/>
</dbReference>
<dbReference type="InterPro" id="IPR014030">
    <property type="entry name" value="Ketoacyl_synth_N"/>
</dbReference>
<dbReference type="PANTHER" id="PTHR10982:SF21">
    <property type="entry name" value="FATTY ACID SYNTHASE SUBUNIT BETA"/>
    <property type="match status" value="1"/>
</dbReference>
<dbReference type="GO" id="GO:0004316">
    <property type="term" value="F:3-oxoacyl-[acyl-carrier-protein] reductase (NADPH) activity"/>
    <property type="evidence" value="ECO:0007669"/>
    <property type="project" value="InterPro"/>
</dbReference>
<evidence type="ECO:0000256" key="6">
    <source>
        <dbReference type="PIRNR" id="PIRNR000454"/>
    </source>
</evidence>
<reference evidence="11 12" key="1">
    <citation type="submission" date="2015-06" db="EMBL/GenBank/DDBJ databases">
        <title>Survival trade-offs in plant roots during colonization by closely related pathogenic and mutualistic fungi.</title>
        <authorList>
            <person name="Hacquard S."/>
            <person name="Kracher B."/>
            <person name="Hiruma K."/>
            <person name="Weinman A."/>
            <person name="Muench P."/>
            <person name="Garrido Oter R."/>
            <person name="Ver Loren van Themaat E."/>
            <person name="Dallerey J.-F."/>
            <person name="Damm U."/>
            <person name="Henrissat B."/>
            <person name="Lespinet O."/>
            <person name="Thon M."/>
            <person name="Kemen E."/>
            <person name="McHardy A.C."/>
            <person name="Schulze-Lefert P."/>
            <person name="O'Connell R.J."/>
        </authorList>
    </citation>
    <scope>NUCLEOTIDE SEQUENCE [LARGE SCALE GENOMIC DNA]</scope>
    <source>
        <strain evidence="11 12">MAFF 238704</strain>
    </source>
</reference>
<dbReference type="Pfam" id="PF18325">
    <property type="entry name" value="Fas_alpha_ACP"/>
    <property type="match status" value="1"/>
</dbReference>
<keyword evidence="5 6" id="KW-0808">Transferase</keyword>
<dbReference type="InterPro" id="IPR047224">
    <property type="entry name" value="FAS_alpha_su_C"/>
</dbReference>
<evidence type="ECO:0000256" key="2">
    <source>
        <dbReference type="ARBA" id="ARBA00013191"/>
    </source>
</evidence>
<dbReference type="PROSITE" id="PS00606">
    <property type="entry name" value="KS3_1"/>
    <property type="match status" value="1"/>
</dbReference>
<accession>A0A161WEC3</accession>
<organism evidence="11 12">
    <name type="scientific">Colletotrichum incanum</name>
    <name type="common">Soybean anthracnose fungus</name>
    <dbReference type="NCBI Taxonomy" id="1573173"/>
    <lineage>
        <taxon>Eukaryota</taxon>
        <taxon>Fungi</taxon>
        <taxon>Dikarya</taxon>
        <taxon>Ascomycota</taxon>
        <taxon>Pezizomycotina</taxon>
        <taxon>Sordariomycetes</taxon>
        <taxon>Hypocreomycetidae</taxon>
        <taxon>Glomerellales</taxon>
        <taxon>Glomerellaceae</taxon>
        <taxon>Colletotrichum</taxon>
        <taxon>Colletotrichum spaethianum species complex</taxon>
    </lineage>
</organism>
<dbReference type="SUPFAM" id="SSF52151">
    <property type="entry name" value="FabD/lysophospholipase-like"/>
    <property type="match status" value="1"/>
</dbReference>
<dbReference type="Pfam" id="PF18314">
    <property type="entry name" value="FAS_I_H"/>
    <property type="match status" value="1"/>
</dbReference>
<dbReference type="GO" id="GO:0004315">
    <property type="term" value="F:3-oxoacyl-[acyl-carrier-protein] synthase activity"/>
    <property type="evidence" value="ECO:0007669"/>
    <property type="project" value="UniProtKB-EC"/>
</dbReference>
<dbReference type="GO" id="GO:0044550">
    <property type="term" value="P:secondary metabolite biosynthetic process"/>
    <property type="evidence" value="ECO:0007669"/>
    <property type="project" value="UniProtKB-ARBA"/>
</dbReference>
<dbReference type="GO" id="GO:0042759">
    <property type="term" value="P:long-chain fatty acid biosynthetic process"/>
    <property type="evidence" value="ECO:0007669"/>
    <property type="project" value="UniProtKB-UniRule"/>
</dbReference>
<evidence type="ECO:0000256" key="3">
    <source>
        <dbReference type="ARBA" id="ARBA00022450"/>
    </source>
</evidence>
<sequence length="1587" mass="175687">MHTESEQELAHILLVELLAHQFAYPVRWIETQDAILGGIKAERIVEIGPKGILTNMMKTSWHQRHAISDDVQGFRRRILGSDGDLPEIYYQPPLEEETAPDEKNENSTAESAERSRQRAQYEIPPTNLVTNLDAEDTEPEMPAMNLEDVSLPVSAVILAIMAMKLKKAPSHIDTTKSINQLVMGRSILANEIVGDLHAEFAHQLPERAEELQLLELFKTLRKTHTGALGKKTSALVASLVSSKLPGSFNQSKVRQHLHQRWGLGPMRQDAVLLLALTKQLDSRLRSEMAAKEFLDDVAGAYLKQEGLSIPCRSSSVGGQHRKADAKASEVLHERSIPLLHDISEALSRHLPAGITAATNNTVFENTRDLDELDLWRSEHGSDYAEGMKPIFDIKKQRFYDSFWNWSSQDIMLLFSLARHPSSQDAELIAQLSTSITNRSCERSIAQIQYLCSKTQGEKTYLGRIMRFCLHASISSKNRDPAFIDESVDLAPVTTIDKNGNLQFTEILRTAPFKACKSSNPQMPYPVGTYDHGILTTSDRLSLAYVEDLDMARHSGFTFRGRNALLTGAGRNSIGFGLLKLLLQGGARVTVTTSKYSPEITQMYQAMYARYGAKGSALRVLPFNQGSRRDIEGLSESLNDEWDPDFIIPFAAMSENGRELEELDSKSEIAHRLMLTNLLRLLGAVARNKRTNGIMNRPATVVLPLSPNHGSMGNDGLYAESKRGLEPLLSKWKSETWRDYLSMLGVVIGWTRGTGLMDDNDIVAQGVEDLGVRTFSKDQTAAFIASLLGGRINVACQSVPVVVDLSGGMGKVIGLKDKLTAIRRSLHSEANIQQAIRDEERREAILSGLESVGQAPKTLLPRANLRLQLPMLPDWDQELASLAGSLEGMVDLSRVVVITGFSELGPCGSSRTRWEMEADGVLSLEGCIEMAWMMGFIKYSKDVMKDRQTWTGWVDATTLAPLEESEIFSRYMSSILEHTGIRKIEPEICDNKYDPERKITVQEVELTQDMPPFEASSEVARYFELQHGAKAFVSKKDSDISTVQLKAGAKVLLPRASQFNRTAAGQIPTGWSAKRYGIDDEIIQQVDPVTLFTLVCTVEALLSSGIVNSYELYEYIHLSEVGNCIGSSMGGLSSLRQMHRDRFLDKTVQGDILQETFVNTTGAWVNMLLTSSTGPIKTPVGACATSLESLDTGYDLIVAGKAKVCLVGGVEDFVEDVSYEFGRMNATCDTDKEFAAGRSPAEMSRPTASSRSGFVESQGCGIQILTTAELALEMGLPIFGVVAYTSMAADKVGRSVPAPGRGVLTNARESNEGRKYATPSPLLDIGYRRRLLNMRIQQVNDNFQTNLDLMEHGIRYIKEMRTEGFDEEQYRRDNIATFEEDAKKQEADLRFSLGNQFWKNEKQIAPIRGSLATWGLGIDDLAVASMHGTSTVQNDLNESLKWLTGHSKGAAGSWMLNGALQMMDSGTIPGNRNADNIDSRLRQCSLLHFPNVTVKVGEINACTITSFGFGQKGSQAILVHPKFLFAATAKQAYDNYALKRDGRWRKANSFYSRGLLDERLVNTKTSPPYQNSDESSALLDPTARFSVN</sequence>
<dbReference type="Gene3D" id="6.10.140.1410">
    <property type="match status" value="1"/>
</dbReference>
<keyword evidence="12" id="KW-1185">Reference proteome</keyword>
<feature type="domain" description="Ketosynthase family 3 (KS3)" evidence="10">
    <location>
        <begin position="997"/>
        <end position="1519"/>
    </location>
</feature>
<comment type="caution">
    <text evidence="11">The sequence shown here is derived from an EMBL/GenBank/DDBJ whole genome shotgun (WGS) entry which is preliminary data.</text>
</comment>
<dbReference type="GO" id="GO:0005835">
    <property type="term" value="C:fatty acid synthase complex"/>
    <property type="evidence" value="ECO:0007669"/>
    <property type="project" value="InterPro"/>
</dbReference>
<dbReference type="FunFam" id="3.90.25.70:FF:000001">
    <property type="entry name" value="Fatty acid synthase subunit alpha"/>
    <property type="match status" value="1"/>
</dbReference>
<feature type="region of interest" description="Disordered" evidence="9">
    <location>
        <begin position="1562"/>
        <end position="1587"/>
    </location>
</feature>
<evidence type="ECO:0000259" key="10">
    <source>
        <dbReference type="PROSITE" id="PS52004"/>
    </source>
</evidence>
<keyword evidence="3 6" id="KW-0596">Phosphopantetheine</keyword>
<dbReference type="InterPro" id="IPR018201">
    <property type="entry name" value="Ketoacyl_synth_AS"/>
</dbReference>
<dbReference type="SUPFAM" id="SSF51735">
    <property type="entry name" value="NAD(P)-binding Rossmann-fold domains"/>
    <property type="match status" value="1"/>
</dbReference>
<dbReference type="Gene3D" id="3.40.47.10">
    <property type="match status" value="2"/>
</dbReference>
<dbReference type="InterPro" id="IPR020841">
    <property type="entry name" value="PKS_Beta-ketoAc_synthase_dom"/>
</dbReference>
<dbReference type="Pfam" id="PF00109">
    <property type="entry name" value="ketoacyl-synt"/>
    <property type="match status" value="1"/>
</dbReference>
<keyword evidence="4" id="KW-0597">Phosphoprotein</keyword>
<dbReference type="GO" id="GO:0004312">
    <property type="term" value="F:fatty acid synthase activity"/>
    <property type="evidence" value="ECO:0007669"/>
    <property type="project" value="InterPro"/>
</dbReference>
<evidence type="ECO:0000256" key="9">
    <source>
        <dbReference type="SAM" id="MobiDB-lite"/>
    </source>
</evidence>
<proteinExistence type="inferred from homology"/>
<dbReference type="Gene3D" id="3.90.25.70">
    <property type="match status" value="1"/>
</dbReference>
<dbReference type="InterPro" id="IPR016039">
    <property type="entry name" value="Thiolase-like"/>
</dbReference>
<gene>
    <name evidence="11" type="ORF">CI238_10082</name>
</gene>
<dbReference type="CDD" id="cd00828">
    <property type="entry name" value="elong_cond_enzymes"/>
    <property type="match status" value="1"/>
</dbReference>
<dbReference type="InterPro" id="IPR050830">
    <property type="entry name" value="Fungal_FAS"/>
</dbReference>
<dbReference type="Gene3D" id="3.40.50.720">
    <property type="entry name" value="NAD(P)-binding Rossmann-like Domain"/>
    <property type="match status" value="2"/>
</dbReference>
<dbReference type="PROSITE" id="PS52004">
    <property type="entry name" value="KS3_2"/>
    <property type="match status" value="1"/>
</dbReference>
<dbReference type="Gene3D" id="3.30.70.2490">
    <property type="match status" value="1"/>
</dbReference>
<feature type="active site" description="For beta-ketoacyl synthase activity" evidence="7">
    <location>
        <position position="1182"/>
    </location>
</feature>
<evidence type="ECO:0000313" key="12">
    <source>
        <dbReference type="Proteomes" id="UP000076584"/>
    </source>
</evidence>
<feature type="compositionally biased region" description="Polar residues" evidence="9">
    <location>
        <begin position="1562"/>
        <end position="1574"/>
    </location>
</feature>